<keyword evidence="3" id="KW-1185">Reference proteome</keyword>
<comment type="caution">
    <text evidence="2">The sequence shown here is derived from an EMBL/GenBank/DDBJ whole genome shotgun (WGS) entry which is preliminary data.</text>
</comment>
<protein>
    <submittedName>
        <fullName evidence="2">Uncharacterized protein</fullName>
    </submittedName>
</protein>
<dbReference type="Proteomes" id="UP000578091">
    <property type="component" value="Unassembled WGS sequence"/>
</dbReference>
<reference evidence="2 3" key="1">
    <citation type="submission" date="2020-07" db="EMBL/GenBank/DDBJ databases">
        <title>Luteimonas sp. SJ-92.</title>
        <authorList>
            <person name="Huang X.-X."/>
            <person name="Xu L."/>
            <person name="Sun J.-Q."/>
        </authorList>
    </citation>
    <scope>NUCLEOTIDE SEQUENCE [LARGE SCALE GENOMIC DNA]</scope>
    <source>
        <strain evidence="2 3">SJ-92</strain>
    </source>
</reference>
<keyword evidence="1" id="KW-0472">Membrane</keyword>
<evidence type="ECO:0000256" key="1">
    <source>
        <dbReference type="SAM" id="Phobius"/>
    </source>
</evidence>
<accession>A0A853JB85</accession>
<evidence type="ECO:0000313" key="3">
    <source>
        <dbReference type="Proteomes" id="UP000578091"/>
    </source>
</evidence>
<dbReference type="EMBL" id="JACCKA010000041">
    <property type="protein sequence ID" value="NZA25888.1"/>
    <property type="molecule type" value="Genomic_DNA"/>
</dbReference>
<dbReference type="RefSeq" id="WP_180677689.1">
    <property type="nucleotide sequence ID" value="NZ_JACCKA010000041.1"/>
</dbReference>
<gene>
    <name evidence="2" type="ORF">H0E84_05785</name>
</gene>
<dbReference type="AlphaFoldDB" id="A0A853JB85"/>
<sequence length="69" mass="7549">MSSLSLLTTAVSLAYLVGLIGVVVYLLVLATRFVRAHERGADALGAMARKLRADPDAKDKFKIEDFRVQ</sequence>
<name>A0A853JB85_9GAMM</name>
<feature type="transmembrane region" description="Helical" evidence="1">
    <location>
        <begin position="6"/>
        <end position="29"/>
    </location>
</feature>
<proteinExistence type="predicted"/>
<organism evidence="2 3">
    <name type="scientific">Luteimonas salinisoli</name>
    <dbReference type="NCBI Taxonomy" id="2752307"/>
    <lineage>
        <taxon>Bacteria</taxon>
        <taxon>Pseudomonadati</taxon>
        <taxon>Pseudomonadota</taxon>
        <taxon>Gammaproteobacteria</taxon>
        <taxon>Lysobacterales</taxon>
        <taxon>Lysobacteraceae</taxon>
        <taxon>Luteimonas</taxon>
    </lineage>
</organism>
<keyword evidence="1" id="KW-1133">Transmembrane helix</keyword>
<dbReference type="InterPro" id="IPR058379">
    <property type="entry name" value="DUF8066"/>
</dbReference>
<dbReference type="Pfam" id="PF26262">
    <property type="entry name" value="DUF8066"/>
    <property type="match status" value="1"/>
</dbReference>
<keyword evidence="1" id="KW-0812">Transmembrane</keyword>
<evidence type="ECO:0000313" key="2">
    <source>
        <dbReference type="EMBL" id="NZA25888.1"/>
    </source>
</evidence>